<evidence type="ECO:0000256" key="8">
    <source>
        <dbReference type="ARBA" id="ARBA00048617"/>
    </source>
</evidence>
<comment type="function">
    <text evidence="6 9">Catalyzes cyclization of the linear tetrapyrrole, hydroxymethylbilane, to the macrocyclic uroporphyrinogen III.</text>
</comment>
<evidence type="ECO:0000256" key="9">
    <source>
        <dbReference type="RuleBase" id="RU366031"/>
    </source>
</evidence>
<gene>
    <name evidence="11" type="ORF">H0E82_01070</name>
</gene>
<comment type="caution">
    <text evidence="11">The sequence shown here is derived from an EMBL/GenBank/DDBJ whole genome shotgun (WGS) entry which is preliminary data.</text>
</comment>
<dbReference type="PANTHER" id="PTHR38042:SF1">
    <property type="entry name" value="UROPORPHYRINOGEN-III SYNTHASE, CHLOROPLASTIC"/>
    <property type="match status" value="1"/>
</dbReference>
<feature type="domain" description="Tetrapyrrole biosynthesis uroporphyrinogen III synthase" evidence="10">
    <location>
        <begin position="28"/>
        <end position="249"/>
    </location>
</feature>
<dbReference type="InterPro" id="IPR003754">
    <property type="entry name" value="4pyrrol_synth_uPrphyn_synth"/>
</dbReference>
<comment type="pathway">
    <text evidence="1 9">Porphyrin-containing compound metabolism; protoporphyrin-IX biosynthesis; coproporphyrinogen-III from 5-aminolevulinate: step 3/4.</text>
</comment>
<keyword evidence="4 9" id="KW-0456">Lyase</keyword>
<evidence type="ECO:0000256" key="5">
    <source>
        <dbReference type="ARBA" id="ARBA00023244"/>
    </source>
</evidence>
<reference evidence="11 12" key="1">
    <citation type="submission" date="2020-07" db="EMBL/GenBank/DDBJ databases">
        <title>isolation of Luteimonas sp. SJ-16.</title>
        <authorList>
            <person name="Huang X.-X."/>
            <person name="Xu L."/>
            <person name="Sun J.-Q."/>
        </authorList>
    </citation>
    <scope>NUCLEOTIDE SEQUENCE [LARGE SCALE GENOMIC DNA]</scope>
    <source>
        <strain evidence="11 12">SJ-16</strain>
    </source>
</reference>
<comment type="catalytic activity">
    <reaction evidence="8 9">
        <text>hydroxymethylbilane = uroporphyrinogen III + H2O</text>
        <dbReference type="Rhea" id="RHEA:18965"/>
        <dbReference type="ChEBI" id="CHEBI:15377"/>
        <dbReference type="ChEBI" id="CHEBI:57308"/>
        <dbReference type="ChEBI" id="CHEBI:57845"/>
        <dbReference type="EC" id="4.2.1.75"/>
    </reaction>
</comment>
<evidence type="ECO:0000256" key="4">
    <source>
        <dbReference type="ARBA" id="ARBA00023239"/>
    </source>
</evidence>
<dbReference type="AlphaFoldDB" id="A0A7Z0TXH0"/>
<dbReference type="PANTHER" id="PTHR38042">
    <property type="entry name" value="UROPORPHYRINOGEN-III SYNTHASE, CHLOROPLASTIC"/>
    <property type="match status" value="1"/>
</dbReference>
<dbReference type="InterPro" id="IPR039793">
    <property type="entry name" value="UROS/Hem4"/>
</dbReference>
<dbReference type="RefSeq" id="WP_180543125.1">
    <property type="nucleotide sequence ID" value="NZ_JACCJZ010000004.1"/>
</dbReference>
<protein>
    <recommendedName>
        <fullName evidence="7 9">Uroporphyrinogen-III synthase</fullName>
        <ecNumber evidence="3 9">4.2.1.75</ecNumber>
    </recommendedName>
</protein>
<accession>A0A7Z0TXH0</accession>
<dbReference type="CDD" id="cd06578">
    <property type="entry name" value="HemD"/>
    <property type="match status" value="1"/>
</dbReference>
<dbReference type="EC" id="4.2.1.75" evidence="3 9"/>
<dbReference type="Pfam" id="PF02602">
    <property type="entry name" value="HEM4"/>
    <property type="match status" value="1"/>
</dbReference>
<dbReference type="Proteomes" id="UP000589896">
    <property type="component" value="Unassembled WGS sequence"/>
</dbReference>
<evidence type="ECO:0000256" key="2">
    <source>
        <dbReference type="ARBA" id="ARBA00008133"/>
    </source>
</evidence>
<organism evidence="11 12">
    <name type="scientific">Luteimonas deserti</name>
    <dbReference type="NCBI Taxonomy" id="2752306"/>
    <lineage>
        <taxon>Bacteria</taxon>
        <taxon>Pseudomonadati</taxon>
        <taxon>Pseudomonadota</taxon>
        <taxon>Gammaproteobacteria</taxon>
        <taxon>Lysobacterales</taxon>
        <taxon>Lysobacteraceae</taxon>
        <taxon>Luteimonas</taxon>
    </lineage>
</organism>
<proteinExistence type="inferred from homology"/>
<dbReference type="InterPro" id="IPR036108">
    <property type="entry name" value="4pyrrol_syn_uPrphyn_synt_sf"/>
</dbReference>
<comment type="similarity">
    <text evidence="2 9">Belongs to the uroporphyrinogen-III synthase family.</text>
</comment>
<evidence type="ECO:0000256" key="1">
    <source>
        <dbReference type="ARBA" id="ARBA00004772"/>
    </source>
</evidence>
<keyword evidence="12" id="KW-1185">Reference proteome</keyword>
<dbReference type="UniPathway" id="UPA00251">
    <property type="reaction ID" value="UER00320"/>
</dbReference>
<evidence type="ECO:0000259" key="10">
    <source>
        <dbReference type="Pfam" id="PF02602"/>
    </source>
</evidence>
<dbReference type="EMBL" id="JACCJZ010000004">
    <property type="protein sequence ID" value="NYZ61357.1"/>
    <property type="molecule type" value="Genomic_DNA"/>
</dbReference>
<name>A0A7Z0TXH0_9GAMM</name>
<dbReference type="GO" id="GO:0006780">
    <property type="term" value="P:uroporphyrinogen III biosynthetic process"/>
    <property type="evidence" value="ECO:0007669"/>
    <property type="project" value="UniProtKB-UniRule"/>
</dbReference>
<sequence length="259" mass="26469">MHAAPASSRPAGYYVISLRPAGMHGGLRRAAARLGARVFALPPWRLVALDDAGTRRTLAAALDADVVVFTSPAAVRAARALQPLAPACPAQDWLAVGATTAAALRRAGIGNACSPVRMTSEGLLALPALADVRGRRVGLVTAPGGRGVLAPALAAGGAEVLRADVYTRQPVTPGPARLAALMQLPDPWLLPLSSAEALERTLATLPEAAAARLLRAGVVAASPRLAARAQALGFRDVRCANDARPAPLLQAAMAPRPAS</sequence>
<dbReference type="GO" id="GO:0006782">
    <property type="term" value="P:protoporphyrinogen IX biosynthetic process"/>
    <property type="evidence" value="ECO:0007669"/>
    <property type="project" value="UniProtKB-UniRule"/>
</dbReference>
<evidence type="ECO:0000256" key="7">
    <source>
        <dbReference type="ARBA" id="ARBA00040167"/>
    </source>
</evidence>
<keyword evidence="5 9" id="KW-0627">Porphyrin biosynthesis</keyword>
<evidence type="ECO:0000313" key="11">
    <source>
        <dbReference type="EMBL" id="NYZ61357.1"/>
    </source>
</evidence>
<evidence type="ECO:0000256" key="3">
    <source>
        <dbReference type="ARBA" id="ARBA00013109"/>
    </source>
</evidence>
<evidence type="ECO:0000313" key="12">
    <source>
        <dbReference type="Proteomes" id="UP000589896"/>
    </source>
</evidence>
<dbReference type="Gene3D" id="3.40.50.10090">
    <property type="match status" value="2"/>
</dbReference>
<dbReference type="GO" id="GO:0004852">
    <property type="term" value="F:uroporphyrinogen-III synthase activity"/>
    <property type="evidence" value="ECO:0007669"/>
    <property type="project" value="UniProtKB-UniRule"/>
</dbReference>
<evidence type="ECO:0000256" key="6">
    <source>
        <dbReference type="ARBA" id="ARBA00037589"/>
    </source>
</evidence>
<dbReference type="SUPFAM" id="SSF69618">
    <property type="entry name" value="HemD-like"/>
    <property type="match status" value="1"/>
</dbReference>